<feature type="compositionally biased region" description="Basic residues" evidence="1">
    <location>
        <begin position="54"/>
        <end position="94"/>
    </location>
</feature>
<gene>
    <name evidence="2" type="ORF">WA026_004194</name>
</gene>
<sequence>MLRHRPDVRLHEKQCLIELRVQAGRGENAGANDGAVRPEHATNTAAILETVGRQPRRRRCTHTTHTHKHTLVVRSKQNKRRRRRGRIARIRTLKKSNAASDDSAKKR</sequence>
<accession>A0AAW1UDX2</accession>
<dbReference type="AlphaFoldDB" id="A0AAW1UDX2"/>
<feature type="region of interest" description="Disordered" evidence="1">
    <location>
        <begin position="52"/>
        <end position="107"/>
    </location>
</feature>
<name>A0AAW1UDX2_9CUCU</name>
<keyword evidence="3" id="KW-1185">Reference proteome</keyword>
<evidence type="ECO:0000313" key="2">
    <source>
        <dbReference type="EMBL" id="KAK9879343.1"/>
    </source>
</evidence>
<organism evidence="2 3">
    <name type="scientific">Henosepilachna vigintioctopunctata</name>
    <dbReference type="NCBI Taxonomy" id="420089"/>
    <lineage>
        <taxon>Eukaryota</taxon>
        <taxon>Metazoa</taxon>
        <taxon>Ecdysozoa</taxon>
        <taxon>Arthropoda</taxon>
        <taxon>Hexapoda</taxon>
        <taxon>Insecta</taxon>
        <taxon>Pterygota</taxon>
        <taxon>Neoptera</taxon>
        <taxon>Endopterygota</taxon>
        <taxon>Coleoptera</taxon>
        <taxon>Polyphaga</taxon>
        <taxon>Cucujiformia</taxon>
        <taxon>Coccinelloidea</taxon>
        <taxon>Coccinellidae</taxon>
        <taxon>Epilachninae</taxon>
        <taxon>Epilachnini</taxon>
        <taxon>Henosepilachna</taxon>
    </lineage>
</organism>
<proteinExistence type="predicted"/>
<dbReference type="Proteomes" id="UP001431783">
    <property type="component" value="Unassembled WGS sequence"/>
</dbReference>
<reference evidence="2 3" key="1">
    <citation type="submission" date="2023-03" db="EMBL/GenBank/DDBJ databases">
        <title>Genome insight into feeding habits of ladybird beetles.</title>
        <authorList>
            <person name="Li H.-S."/>
            <person name="Huang Y.-H."/>
            <person name="Pang H."/>
        </authorList>
    </citation>
    <scope>NUCLEOTIDE SEQUENCE [LARGE SCALE GENOMIC DNA]</scope>
    <source>
        <strain evidence="2">SYSU_2023b</strain>
        <tissue evidence="2">Whole body</tissue>
    </source>
</reference>
<dbReference type="EMBL" id="JARQZJ010000061">
    <property type="protein sequence ID" value="KAK9879343.1"/>
    <property type="molecule type" value="Genomic_DNA"/>
</dbReference>
<protein>
    <submittedName>
        <fullName evidence="2">Uncharacterized protein</fullName>
    </submittedName>
</protein>
<comment type="caution">
    <text evidence="2">The sequence shown here is derived from an EMBL/GenBank/DDBJ whole genome shotgun (WGS) entry which is preliminary data.</text>
</comment>
<evidence type="ECO:0000256" key="1">
    <source>
        <dbReference type="SAM" id="MobiDB-lite"/>
    </source>
</evidence>
<evidence type="ECO:0000313" key="3">
    <source>
        <dbReference type="Proteomes" id="UP001431783"/>
    </source>
</evidence>